<dbReference type="PANTHER" id="PTHR30028:SF0">
    <property type="entry name" value="PROTEIN ALUMINUM SENSITIVE 3"/>
    <property type="match status" value="1"/>
</dbReference>
<gene>
    <name evidence="7" type="ORF">AMJ83_02325</name>
</gene>
<evidence type="ECO:0000256" key="4">
    <source>
        <dbReference type="ARBA" id="ARBA00022989"/>
    </source>
</evidence>
<evidence type="ECO:0000256" key="1">
    <source>
        <dbReference type="ARBA" id="ARBA00004141"/>
    </source>
</evidence>
<feature type="transmembrane region" description="Helical" evidence="6">
    <location>
        <begin position="94"/>
        <end position="111"/>
    </location>
</feature>
<keyword evidence="3 6" id="KW-0812">Transmembrane</keyword>
<feature type="transmembrane region" description="Helical" evidence="6">
    <location>
        <begin position="126"/>
        <end position="148"/>
    </location>
</feature>
<proteinExistence type="inferred from homology"/>
<keyword evidence="4 6" id="KW-1133">Transmembrane helix</keyword>
<evidence type="ECO:0000256" key="3">
    <source>
        <dbReference type="ARBA" id="ARBA00022692"/>
    </source>
</evidence>
<evidence type="ECO:0000256" key="2">
    <source>
        <dbReference type="ARBA" id="ARBA00005268"/>
    </source>
</evidence>
<evidence type="ECO:0000256" key="5">
    <source>
        <dbReference type="ARBA" id="ARBA00023136"/>
    </source>
</evidence>
<reference evidence="7 8" key="1">
    <citation type="journal article" date="2015" name="Microbiome">
        <title>Genomic resolution of linkages in carbon, nitrogen, and sulfur cycling among widespread estuary sediment bacteria.</title>
        <authorList>
            <person name="Baker B.J."/>
            <person name="Lazar C.S."/>
            <person name="Teske A.P."/>
            <person name="Dick G.J."/>
        </authorList>
    </citation>
    <scope>NUCLEOTIDE SEQUENCE [LARGE SCALE GENOMIC DNA]</scope>
    <source>
        <strain evidence="7">SM23_42</strain>
    </source>
</reference>
<accession>A0A0S8FVI6</accession>
<feature type="transmembrane region" description="Helical" evidence="6">
    <location>
        <begin position="223"/>
        <end position="245"/>
    </location>
</feature>
<dbReference type="Proteomes" id="UP000051373">
    <property type="component" value="Unassembled WGS sequence"/>
</dbReference>
<evidence type="ECO:0000313" key="8">
    <source>
        <dbReference type="Proteomes" id="UP000051373"/>
    </source>
</evidence>
<dbReference type="PANTHER" id="PTHR30028">
    <property type="entry name" value="UPF0014 INNER MEMBRANE PROTEIN YBBM-RELATED"/>
    <property type="match status" value="1"/>
</dbReference>
<feature type="transmembrane region" description="Helical" evidence="6">
    <location>
        <begin position="6"/>
        <end position="28"/>
    </location>
</feature>
<dbReference type="Pfam" id="PF03649">
    <property type="entry name" value="UPF0014"/>
    <property type="match status" value="1"/>
</dbReference>
<dbReference type="GO" id="GO:0005886">
    <property type="term" value="C:plasma membrane"/>
    <property type="evidence" value="ECO:0007669"/>
    <property type="project" value="TreeGrafter"/>
</dbReference>
<keyword evidence="7" id="KW-0067">ATP-binding</keyword>
<name>A0A0S8FVI6_UNCW3</name>
<feature type="transmembrane region" description="Helical" evidence="6">
    <location>
        <begin position="40"/>
        <end position="58"/>
    </location>
</feature>
<dbReference type="PATRIC" id="fig|1703779.3.peg.2031"/>
<dbReference type="InterPro" id="IPR005226">
    <property type="entry name" value="UPF0014_fam"/>
</dbReference>
<protein>
    <submittedName>
        <fullName evidence="7">ABC transporter ATP-binding protein</fullName>
    </submittedName>
</protein>
<evidence type="ECO:0000256" key="6">
    <source>
        <dbReference type="SAM" id="Phobius"/>
    </source>
</evidence>
<sequence length="264" mass="29368">MGAPEISNLALFFCFLLLLIPLFLSVIFRLKLVGTVLNSVVRMSIQLLLIGIFLKYLFDVDKPIITVAWLLVMITVAVFTVIRKNSLSVKKFLLPTLISFVLATFLVLYYFNELVVDLARVVEAKYTIAIGGMLLGNALSGNIIGTGNFYQRLKRDEDRYLYVLSAGATRMEALFPYFRESIASALKPTIANMATMGIVFLPGMMTGQIIGGSSPLLAIKYQLAIMIAIFTASTISVTFTILFTMRTCFNPYGTMRRDIFRTGS</sequence>
<comment type="caution">
    <text evidence="7">The sequence shown here is derived from an EMBL/GenBank/DDBJ whole genome shotgun (WGS) entry which is preliminary data.</text>
</comment>
<keyword evidence="7" id="KW-0547">Nucleotide-binding</keyword>
<dbReference type="STRING" id="1703779.AMJ83_02325"/>
<organism evidence="7 8">
    <name type="scientific">candidate division WOR_3 bacterium SM23_42</name>
    <dbReference type="NCBI Taxonomy" id="1703779"/>
    <lineage>
        <taxon>Bacteria</taxon>
        <taxon>Bacteria division WOR-3</taxon>
    </lineage>
</organism>
<comment type="subcellular location">
    <subcellularLocation>
        <location evidence="1">Membrane</location>
        <topology evidence="1">Multi-pass membrane protein</topology>
    </subcellularLocation>
</comment>
<feature type="transmembrane region" description="Helical" evidence="6">
    <location>
        <begin position="190"/>
        <end position="211"/>
    </location>
</feature>
<comment type="similarity">
    <text evidence="2">Belongs to the UPF0014 family.</text>
</comment>
<feature type="transmembrane region" description="Helical" evidence="6">
    <location>
        <begin position="64"/>
        <end position="82"/>
    </location>
</feature>
<dbReference type="EMBL" id="LJUJ01000002">
    <property type="protein sequence ID" value="KPK64558.1"/>
    <property type="molecule type" value="Genomic_DNA"/>
</dbReference>
<dbReference type="GO" id="GO:0005524">
    <property type="term" value="F:ATP binding"/>
    <property type="evidence" value="ECO:0007669"/>
    <property type="project" value="UniProtKB-KW"/>
</dbReference>
<dbReference type="AlphaFoldDB" id="A0A0S8FVI6"/>
<keyword evidence="5 6" id="KW-0472">Membrane</keyword>
<evidence type="ECO:0000313" key="7">
    <source>
        <dbReference type="EMBL" id="KPK64558.1"/>
    </source>
</evidence>